<accession>A0A9W9ZVY4</accession>
<dbReference type="Proteomes" id="UP001163046">
    <property type="component" value="Unassembled WGS sequence"/>
</dbReference>
<proteinExistence type="predicted"/>
<dbReference type="AlphaFoldDB" id="A0A9W9ZVY4"/>
<dbReference type="EMBL" id="MU825464">
    <property type="protein sequence ID" value="KAJ7388505.1"/>
    <property type="molecule type" value="Genomic_DNA"/>
</dbReference>
<reference evidence="2" key="1">
    <citation type="submission" date="2023-01" db="EMBL/GenBank/DDBJ databases">
        <title>Genome assembly of the deep-sea coral Lophelia pertusa.</title>
        <authorList>
            <person name="Herrera S."/>
            <person name="Cordes E."/>
        </authorList>
    </citation>
    <scope>NUCLEOTIDE SEQUENCE</scope>
    <source>
        <strain evidence="2">USNM1676648</strain>
        <tissue evidence="2">Polyp</tissue>
    </source>
</reference>
<organism evidence="2 3">
    <name type="scientific">Desmophyllum pertusum</name>
    <dbReference type="NCBI Taxonomy" id="174260"/>
    <lineage>
        <taxon>Eukaryota</taxon>
        <taxon>Metazoa</taxon>
        <taxon>Cnidaria</taxon>
        <taxon>Anthozoa</taxon>
        <taxon>Hexacorallia</taxon>
        <taxon>Scleractinia</taxon>
        <taxon>Caryophylliina</taxon>
        <taxon>Caryophylliidae</taxon>
        <taxon>Desmophyllum</taxon>
    </lineage>
</organism>
<keyword evidence="3" id="KW-1185">Reference proteome</keyword>
<comment type="caution">
    <text evidence="2">The sequence shown here is derived from an EMBL/GenBank/DDBJ whole genome shotgun (WGS) entry which is preliminary data.</text>
</comment>
<protein>
    <submittedName>
        <fullName evidence="2">Uncharacterized protein</fullName>
    </submittedName>
</protein>
<name>A0A9W9ZVY4_9CNID</name>
<evidence type="ECO:0000256" key="1">
    <source>
        <dbReference type="SAM" id="MobiDB-lite"/>
    </source>
</evidence>
<evidence type="ECO:0000313" key="3">
    <source>
        <dbReference type="Proteomes" id="UP001163046"/>
    </source>
</evidence>
<sequence>MARTCKSCILWPLLHPRRTPRDPNRCQRVAVITSTNGANDIQPAVWSALTATTGGKMCKTKKAKVHEVQVGQQGSEDQRHLRPIDESTHSFFLGALSAENHKSTNTAEQIGRSKPVNDKDPPHSGTVPQAHRNHSLHVRLGRKSRLQANQSITQQKDVLIQRNFLQPTRGGHQFKTLGSCQLYVHHNAGKIKKATFTMTDALGPCSDTWM</sequence>
<feature type="region of interest" description="Disordered" evidence="1">
    <location>
        <begin position="103"/>
        <end position="134"/>
    </location>
</feature>
<gene>
    <name evidence="2" type="ORF">OS493_037232</name>
</gene>
<evidence type="ECO:0000313" key="2">
    <source>
        <dbReference type="EMBL" id="KAJ7388505.1"/>
    </source>
</evidence>